<reference evidence="1" key="1">
    <citation type="submission" date="2023-07" db="EMBL/GenBank/DDBJ databases">
        <authorList>
            <person name="Kim M.K."/>
        </authorList>
    </citation>
    <scope>NUCLEOTIDE SEQUENCE</scope>
    <source>
        <strain evidence="1">M29</strain>
    </source>
</reference>
<keyword evidence="2" id="KW-1185">Reference proteome</keyword>
<protein>
    <submittedName>
        <fullName evidence="1">Uncharacterized protein</fullName>
    </submittedName>
</protein>
<organism evidence="1 2">
    <name type="scientific">Hymenobacter mellowenesis</name>
    <dbReference type="NCBI Taxonomy" id="3063995"/>
    <lineage>
        <taxon>Bacteria</taxon>
        <taxon>Pseudomonadati</taxon>
        <taxon>Bacteroidota</taxon>
        <taxon>Cytophagia</taxon>
        <taxon>Cytophagales</taxon>
        <taxon>Hymenobacteraceae</taxon>
        <taxon>Hymenobacter</taxon>
    </lineage>
</organism>
<evidence type="ECO:0000313" key="2">
    <source>
        <dbReference type="Proteomes" id="UP001167796"/>
    </source>
</evidence>
<proteinExistence type="predicted"/>
<dbReference type="Proteomes" id="UP001167796">
    <property type="component" value="Unassembled WGS sequence"/>
</dbReference>
<name>A0ABT9A764_9BACT</name>
<dbReference type="EMBL" id="JAUQSX010000002">
    <property type="protein sequence ID" value="MDO7845686.1"/>
    <property type="molecule type" value="Genomic_DNA"/>
</dbReference>
<gene>
    <name evidence="1" type="ORF">Q5H92_04905</name>
</gene>
<comment type="caution">
    <text evidence="1">The sequence shown here is derived from an EMBL/GenBank/DDBJ whole genome shotgun (WGS) entry which is preliminary data.</text>
</comment>
<accession>A0ABT9A764</accession>
<evidence type="ECO:0000313" key="1">
    <source>
        <dbReference type="EMBL" id="MDO7845686.1"/>
    </source>
</evidence>
<dbReference type="RefSeq" id="WP_305010376.1">
    <property type="nucleotide sequence ID" value="NZ_JAUQSX010000002.1"/>
</dbReference>
<sequence length="73" mass="7826">MRNLLKFLVTVLLLVLVVAVGTEVAALHHSADPDPDTLVAPVVVRKAPDVLPPVKLVRTLPKPSAQRSMAKGR</sequence>